<dbReference type="OrthoDB" id="9811249at2"/>
<comment type="caution">
    <text evidence="4">The sequence shown here is derived from an EMBL/GenBank/DDBJ whole genome shotgun (WGS) entry which is preliminary data.</text>
</comment>
<organism evidence="4 5">
    <name type="scientific">Photobacterium aquae</name>
    <dbReference type="NCBI Taxonomy" id="1195763"/>
    <lineage>
        <taxon>Bacteria</taxon>
        <taxon>Pseudomonadati</taxon>
        <taxon>Pseudomonadota</taxon>
        <taxon>Gammaproteobacteria</taxon>
        <taxon>Vibrionales</taxon>
        <taxon>Vibrionaceae</taxon>
        <taxon>Photobacterium</taxon>
    </lineage>
</organism>
<sequence>MYYDYLDSVLGRFYLLADEQGLRQLTLASSGYSVNDCWQRNPDFMAPFTTQLSEYLAGTRKEFSLPLAPQGTDFQKQVWQALTEIPYNSQRSFQQIASYIAHPCAFQAIGMARNVNPIPIIIPCHRVATDNESSLSSRYDKPLITLLRQLENGEITLFPADG</sequence>
<keyword evidence="1" id="KW-0227">DNA damage</keyword>
<accession>A0A0J1HBJ3</accession>
<dbReference type="GO" id="GO:0003908">
    <property type="term" value="F:methylated-DNA-[protein]-cysteine S-methyltransferase activity"/>
    <property type="evidence" value="ECO:0007669"/>
    <property type="project" value="InterPro"/>
</dbReference>
<dbReference type="AlphaFoldDB" id="A0A0J1HBJ3"/>
<dbReference type="PANTHER" id="PTHR10815:SF5">
    <property type="entry name" value="METHYLATED-DNA--PROTEIN-CYSTEINE METHYLTRANSFERASE"/>
    <property type="match status" value="1"/>
</dbReference>
<evidence type="ECO:0000313" key="4">
    <source>
        <dbReference type="EMBL" id="KLV09011.1"/>
    </source>
</evidence>
<gene>
    <name evidence="4" type="ORF">ABT56_02060</name>
</gene>
<dbReference type="PANTHER" id="PTHR10815">
    <property type="entry name" value="METHYLATED-DNA--PROTEIN-CYSTEINE METHYLTRANSFERASE"/>
    <property type="match status" value="1"/>
</dbReference>
<dbReference type="InterPro" id="IPR036631">
    <property type="entry name" value="MGMT_N_sf"/>
</dbReference>
<evidence type="ECO:0000313" key="5">
    <source>
        <dbReference type="Proteomes" id="UP000036097"/>
    </source>
</evidence>
<dbReference type="GO" id="GO:0006281">
    <property type="term" value="P:DNA repair"/>
    <property type="evidence" value="ECO:0007669"/>
    <property type="project" value="InterPro"/>
</dbReference>
<evidence type="ECO:0000259" key="2">
    <source>
        <dbReference type="Pfam" id="PF01035"/>
    </source>
</evidence>
<evidence type="ECO:0000259" key="3">
    <source>
        <dbReference type="Pfam" id="PF02870"/>
    </source>
</evidence>
<dbReference type="Pfam" id="PF02870">
    <property type="entry name" value="Methyltransf_1N"/>
    <property type="match status" value="1"/>
</dbReference>
<dbReference type="InterPro" id="IPR014048">
    <property type="entry name" value="MethylDNA_cys_MeTrfase_DNA-bd"/>
</dbReference>
<reference evidence="4 5" key="1">
    <citation type="submission" date="2015-05" db="EMBL/GenBank/DDBJ databases">
        <title>Photobacterium galathea sp. nov.</title>
        <authorList>
            <person name="Machado H."/>
            <person name="Gram L."/>
        </authorList>
    </citation>
    <scope>NUCLEOTIDE SEQUENCE [LARGE SCALE GENOMIC DNA]</scope>
    <source>
        <strain evidence="4 5">CGMCC 1.12159</strain>
    </source>
</reference>
<dbReference type="GO" id="GO:0032259">
    <property type="term" value="P:methylation"/>
    <property type="evidence" value="ECO:0007669"/>
    <property type="project" value="UniProtKB-KW"/>
</dbReference>
<keyword evidence="5" id="KW-1185">Reference proteome</keyword>
<dbReference type="InterPro" id="IPR036217">
    <property type="entry name" value="MethylDNA_cys_MeTrfase_DNAb"/>
</dbReference>
<feature type="domain" description="Methylguanine DNA methyltransferase ribonuclease-like" evidence="3">
    <location>
        <begin position="1"/>
        <end position="69"/>
    </location>
</feature>
<dbReference type="EMBL" id="LDOT01000002">
    <property type="protein sequence ID" value="KLV09011.1"/>
    <property type="molecule type" value="Genomic_DNA"/>
</dbReference>
<dbReference type="SUPFAM" id="SSF53155">
    <property type="entry name" value="Methylated DNA-protein cysteine methyltransferase domain"/>
    <property type="match status" value="1"/>
</dbReference>
<dbReference type="STRING" id="1195763.ABT56_02060"/>
<dbReference type="Proteomes" id="UP000036097">
    <property type="component" value="Unassembled WGS sequence"/>
</dbReference>
<dbReference type="InterPro" id="IPR008332">
    <property type="entry name" value="MethylG_MeTrfase_N"/>
</dbReference>
<protein>
    <submittedName>
        <fullName evidence="4">6-O-methylguanine DNA methyltransferase</fullName>
    </submittedName>
</protein>
<dbReference type="Gene3D" id="1.10.10.10">
    <property type="entry name" value="Winged helix-like DNA-binding domain superfamily/Winged helix DNA-binding domain"/>
    <property type="match status" value="1"/>
</dbReference>
<dbReference type="CDD" id="cd06445">
    <property type="entry name" value="ATase"/>
    <property type="match status" value="1"/>
</dbReference>
<dbReference type="RefSeq" id="WP_047877172.1">
    <property type="nucleotide sequence ID" value="NZ_LDOT01000002.1"/>
</dbReference>
<name>A0A0J1HBJ3_9GAMM</name>
<dbReference type="Pfam" id="PF01035">
    <property type="entry name" value="DNA_binding_1"/>
    <property type="match status" value="1"/>
</dbReference>
<evidence type="ECO:0000256" key="1">
    <source>
        <dbReference type="ARBA" id="ARBA00022763"/>
    </source>
</evidence>
<dbReference type="NCBIfam" id="TIGR00589">
    <property type="entry name" value="ogt"/>
    <property type="match status" value="1"/>
</dbReference>
<dbReference type="InterPro" id="IPR036388">
    <property type="entry name" value="WH-like_DNA-bd_sf"/>
</dbReference>
<dbReference type="PATRIC" id="fig|1195763.3.peg.447"/>
<proteinExistence type="predicted"/>
<dbReference type="SUPFAM" id="SSF46767">
    <property type="entry name" value="Methylated DNA-protein cysteine methyltransferase, C-terminal domain"/>
    <property type="match status" value="1"/>
</dbReference>
<dbReference type="Gene3D" id="3.30.160.70">
    <property type="entry name" value="Methylated DNA-protein cysteine methyltransferase domain"/>
    <property type="match status" value="1"/>
</dbReference>
<keyword evidence="4" id="KW-0489">Methyltransferase</keyword>
<feature type="domain" description="Methylated-DNA-[protein]-cysteine S-methyltransferase DNA binding" evidence="2">
    <location>
        <begin position="73"/>
        <end position="133"/>
    </location>
</feature>
<keyword evidence="4" id="KW-0808">Transferase</keyword>